<dbReference type="InterPro" id="IPR005894">
    <property type="entry name" value="DrrA"/>
</dbReference>
<feature type="domain" description="ABC transporter" evidence="9">
    <location>
        <begin position="5"/>
        <end position="235"/>
    </location>
</feature>
<keyword evidence="4" id="KW-0547">Nucleotide-binding</keyword>
<dbReference type="PANTHER" id="PTHR42711:SF19">
    <property type="entry name" value="DOXORUBICIN RESISTANCE ATP-BINDING PROTEIN DRRA"/>
    <property type="match status" value="1"/>
</dbReference>
<keyword evidence="7" id="KW-0472">Membrane</keyword>
<reference evidence="14 15" key="1">
    <citation type="journal article" date="2017" name="BMC Genomics">
        <title>Comparative and functional genomics of the Lactococcus lactis taxon; insights into evolution and niche adaptation.</title>
        <authorList>
            <person name="Kelleher P."/>
            <person name="Bottacini F."/>
            <person name="Mahony J."/>
            <person name="Kilcawley K.N."/>
            <person name="van Sinderen D."/>
        </authorList>
    </citation>
    <scope>NUCLEOTIDE SEQUENCE [LARGE SCALE GENOMIC DNA]</scope>
    <source>
        <strain evidence="11 14">JM1</strain>
        <strain evidence="10 16">JM3</strain>
        <strain evidence="13 15">UC109</strain>
    </source>
</reference>
<dbReference type="Proteomes" id="UP000192161">
    <property type="component" value="Chromosome"/>
</dbReference>
<evidence type="ECO:0000256" key="6">
    <source>
        <dbReference type="ARBA" id="ARBA00022967"/>
    </source>
</evidence>
<dbReference type="GO" id="GO:1900753">
    <property type="term" value="P:doxorubicin transport"/>
    <property type="evidence" value="ECO:0007669"/>
    <property type="project" value="InterPro"/>
</dbReference>
<evidence type="ECO:0000259" key="9">
    <source>
        <dbReference type="PROSITE" id="PS50893"/>
    </source>
</evidence>
<dbReference type="EMBL" id="CP015901">
    <property type="protein sequence ID" value="ARE22652.1"/>
    <property type="molecule type" value="Genomic_DNA"/>
</dbReference>
<sequence length="309" mass="33846">MALAISTTNLVKNFDGKNAVNGISLDVHQGEIFGILGPNGAGKTTFLRMLATLTKVTSGSASIFGNDLTKDGAKVRNFIGLTGQYASVDEELTGMENMIIFGQLNGLSKKEAQKRGLELLKQFSLTEAKDKSISAFSGGMRRRLDLAVSLITKPPLIFLDEPTTGLDPRTRGEMWKTIRELVKGGSTIVLTTQYLDEADQLADRIAIIDHGSVIAQGTPSELKNILGETTFELSLIKSSQIKQAKEMIEQKFNIEVIVLPEFATLSIKVTDTKIMTQILLLLETEHIAINEFETRKPTLDEVFLELTGK</sequence>
<dbReference type="EMBL" id="CP015899">
    <property type="protein sequence ID" value="ARE29271.1"/>
    <property type="molecule type" value="Genomic_DNA"/>
</dbReference>
<organism evidence="11 14">
    <name type="scientific">Lactococcus lactis subsp. cremoris</name>
    <name type="common">Streptococcus cremoris</name>
    <dbReference type="NCBI Taxonomy" id="1359"/>
    <lineage>
        <taxon>Bacteria</taxon>
        <taxon>Bacillati</taxon>
        <taxon>Bacillota</taxon>
        <taxon>Bacilli</taxon>
        <taxon>Lactobacillales</taxon>
        <taxon>Streptococcaceae</taxon>
        <taxon>Lactococcus</taxon>
    </lineage>
</organism>
<keyword evidence="3" id="KW-1003">Cell membrane</keyword>
<dbReference type="InterPro" id="IPR027417">
    <property type="entry name" value="P-loop_NTPase"/>
</dbReference>
<evidence type="ECO:0000256" key="8">
    <source>
        <dbReference type="ARBA" id="ARBA00049985"/>
    </source>
</evidence>
<proteinExistence type="inferred from homology"/>
<dbReference type="RefSeq" id="WP_011675476.1">
    <property type="nucleotide sequence ID" value="NZ_CP015894.2"/>
</dbReference>
<evidence type="ECO:0000313" key="10">
    <source>
        <dbReference type="EMBL" id="ARE22652.1"/>
    </source>
</evidence>
<dbReference type="SUPFAM" id="SSF52540">
    <property type="entry name" value="P-loop containing nucleoside triphosphate hydrolases"/>
    <property type="match status" value="1"/>
</dbReference>
<gene>
    <name evidence="12" type="ORF">LL1196_0493</name>
    <name evidence="11" type="ORF">LLJM1_1926</name>
    <name evidence="10" type="ORF">LLJM3_0435</name>
    <name evidence="13" type="ORF">LLUC109_0417</name>
</gene>
<keyword evidence="6" id="KW-1278">Translocase</keyword>
<evidence type="ECO:0000256" key="1">
    <source>
        <dbReference type="ARBA" id="ARBA00004413"/>
    </source>
</evidence>
<evidence type="ECO:0000256" key="4">
    <source>
        <dbReference type="ARBA" id="ARBA00022741"/>
    </source>
</evidence>
<dbReference type="PANTHER" id="PTHR42711">
    <property type="entry name" value="ABC TRANSPORTER ATP-BINDING PROTEIN"/>
    <property type="match status" value="1"/>
</dbReference>
<comment type="similarity">
    <text evidence="8">Belongs to the ABC transporter superfamily. Drug exporter-1 (DrugE1) (TC 3.A.1.105) family.</text>
</comment>
<dbReference type="FunFam" id="3.40.50.300:FF:000589">
    <property type="entry name" value="ABC transporter, ATP-binding subunit"/>
    <property type="match status" value="1"/>
</dbReference>
<evidence type="ECO:0000313" key="12">
    <source>
        <dbReference type="EMBL" id="QSD62151.1"/>
    </source>
</evidence>
<dbReference type="Gene3D" id="3.40.50.300">
    <property type="entry name" value="P-loop containing nucleotide triphosphate hydrolases"/>
    <property type="match status" value="1"/>
</dbReference>
<dbReference type="GO" id="GO:0043215">
    <property type="term" value="P:daunorubicin transport"/>
    <property type="evidence" value="ECO:0007669"/>
    <property type="project" value="InterPro"/>
</dbReference>
<name>A0A161WGT0_LACLC</name>
<dbReference type="AlphaFoldDB" id="A0A161WGT0"/>
<dbReference type="Pfam" id="PF00005">
    <property type="entry name" value="ABC_tran"/>
    <property type="match status" value="1"/>
</dbReference>
<dbReference type="InterPro" id="IPR003593">
    <property type="entry name" value="AAA+_ATPase"/>
</dbReference>
<evidence type="ECO:0000313" key="13">
    <source>
        <dbReference type="EMBL" id="WOW93178.1"/>
    </source>
</evidence>
<dbReference type="PROSITE" id="PS50893">
    <property type="entry name" value="ABC_TRANSPORTER_2"/>
    <property type="match status" value="1"/>
</dbReference>
<evidence type="ECO:0000313" key="11">
    <source>
        <dbReference type="EMBL" id="ARE29271.1"/>
    </source>
</evidence>
<dbReference type="InterPro" id="IPR003439">
    <property type="entry name" value="ABC_transporter-like_ATP-bd"/>
</dbReference>
<keyword evidence="5 11" id="KW-0067">ATP-binding</keyword>
<reference evidence="11" key="3">
    <citation type="submission" date="2023-03" db="EMBL/GenBank/DDBJ databases">
        <authorList>
            <person name="McDonnell B."/>
        </authorList>
    </citation>
    <scope>NUCLEOTIDE SEQUENCE</scope>
    <source>
        <strain evidence="11">JM1</strain>
        <strain evidence="10">JM3</strain>
        <strain evidence="13">UC109</strain>
    </source>
</reference>
<keyword evidence="2" id="KW-0813">Transport</keyword>
<accession>A0A161WGT0</accession>
<evidence type="ECO:0000313" key="15">
    <source>
        <dbReference type="Proteomes" id="UP000192016"/>
    </source>
</evidence>
<evidence type="ECO:0000256" key="5">
    <source>
        <dbReference type="ARBA" id="ARBA00022840"/>
    </source>
</evidence>
<dbReference type="InterPro" id="IPR017871">
    <property type="entry name" value="ABC_transporter-like_CS"/>
</dbReference>
<dbReference type="GO" id="GO:0005886">
    <property type="term" value="C:plasma membrane"/>
    <property type="evidence" value="ECO:0007669"/>
    <property type="project" value="UniProtKB-SubCell"/>
</dbReference>
<evidence type="ECO:0000313" key="16">
    <source>
        <dbReference type="Proteomes" id="UP000192161"/>
    </source>
</evidence>
<evidence type="ECO:0000256" key="2">
    <source>
        <dbReference type="ARBA" id="ARBA00022448"/>
    </source>
</evidence>
<evidence type="ECO:0000256" key="3">
    <source>
        <dbReference type="ARBA" id="ARBA00022475"/>
    </source>
</evidence>
<evidence type="ECO:0000313" key="14">
    <source>
        <dbReference type="Proteomes" id="UP000191806"/>
    </source>
</evidence>
<dbReference type="EMBL" id="CP032148">
    <property type="protein sequence ID" value="QSD62151.1"/>
    <property type="molecule type" value="Genomic_DNA"/>
</dbReference>
<dbReference type="Pfam" id="PF13732">
    <property type="entry name" value="DrrA1-3_C"/>
    <property type="match status" value="1"/>
</dbReference>
<dbReference type="EMBL" id="CP015907">
    <property type="protein sequence ID" value="WOW93178.1"/>
    <property type="molecule type" value="Genomic_DNA"/>
</dbReference>
<dbReference type="NCBIfam" id="TIGR01188">
    <property type="entry name" value="drrA"/>
    <property type="match status" value="1"/>
</dbReference>
<evidence type="ECO:0000256" key="7">
    <source>
        <dbReference type="ARBA" id="ARBA00023136"/>
    </source>
</evidence>
<reference evidence="12" key="2">
    <citation type="journal article" date="2020" name="Mol. Microbiol.">
        <title>The CWPS Rubik's cube: Linking diversity of cell wall polysaccharide structures with the encoded biosynthetic machinery of selected Lactococcus lactis strains.</title>
        <authorList>
            <person name="Mahony J."/>
            <person name="Frantzen C."/>
            <person name="Vinogradov E."/>
            <person name="Sadovskaya I."/>
            <person name="Theodorou I."/>
            <person name="Kelleher P."/>
            <person name="Chapot-Chartier M.P."/>
            <person name="Cambillau C."/>
            <person name="Holo H."/>
            <person name="van Sinderen D."/>
        </authorList>
    </citation>
    <scope>NUCLEOTIDE SEQUENCE</scope>
    <source>
        <strain evidence="12">1196</strain>
    </source>
</reference>
<dbReference type="Proteomes" id="UP000192016">
    <property type="component" value="Chromosome"/>
</dbReference>
<dbReference type="InterPro" id="IPR025302">
    <property type="entry name" value="DrrA1/2-like_C"/>
</dbReference>
<dbReference type="Proteomes" id="UP000191806">
    <property type="component" value="Chromosome"/>
</dbReference>
<dbReference type="PROSITE" id="PS00211">
    <property type="entry name" value="ABC_TRANSPORTER_1"/>
    <property type="match status" value="1"/>
</dbReference>
<dbReference type="InterPro" id="IPR050763">
    <property type="entry name" value="ABC_transporter_ATP-binding"/>
</dbReference>
<dbReference type="GO" id="GO:0005524">
    <property type="term" value="F:ATP binding"/>
    <property type="evidence" value="ECO:0007669"/>
    <property type="project" value="UniProtKB-KW"/>
</dbReference>
<dbReference type="SMART" id="SM00382">
    <property type="entry name" value="AAA"/>
    <property type="match status" value="1"/>
</dbReference>
<comment type="subcellular location">
    <subcellularLocation>
        <location evidence="1">Cell membrane</location>
        <topology evidence="1">Peripheral membrane protein</topology>
        <orientation evidence="1">Cytoplasmic side</orientation>
    </subcellularLocation>
</comment>
<dbReference type="Proteomes" id="UP000663552">
    <property type="component" value="Chromosome"/>
</dbReference>
<protein>
    <submittedName>
        <fullName evidence="12">Daunorubicin resistance ABC transporter ATP-binding subunit</fullName>
    </submittedName>
    <submittedName>
        <fullName evidence="11">Daunorubicin resistance protein DrrA family ABC transporter ATP-binding protein</fullName>
    </submittedName>
</protein>
<dbReference type="GO" id="GO:0016887">
    <property type="term" value="F:ATP hydrolysis activity"/>
    <property type="evidence" value="ECO:0007669"/>
    <property type="project" value="InterPro"/>
</dbReference>